<dbReference type="EMBL" id="CAJNOB010000005">
    <property type="protein sequence ID" value="CAF0692909.1"/>
    <property type="molecule type" value="Genomic_DNA"/>
</dbReference>
<reference evidence="3" key="1">
    <citation type="submission" date="2021-02" db="EMBL/GenBank/DDBJ databases">
        <authorList>
            <person name="Cremers G."/>
            <person name="Picone N."/>
        </authorList>
    </citation>
    <scope>NUCLEOTIDE SEQUENCE</scope>
    <source>
        <strain evidence="3">PQ17</strain>
    </source>
</reference>
<evidence type="ECO:0008006" key="5">
    <source>
        <dbReference type="Google" id="ProtNLM"/>
    </source>
</evidence>
<accession>A0A8J2FNJ0</accession>
<protein>
    <recommendedName>
        <fullName evidence="5">Cytochrome c domain-containing protein</fullName>
    </recommendedName>
</protein>
<evidence type="ECO:0000313" key="4">
    <source>
        <dbReference type="Proteomes" id="UP000663859"/>
    </source>
</evidence>
<evidence type="ECO:0000313" key="3">
    <source>
        <dbReference type="EMBL" id="CAF0692909.1"/>
    </source>
</evidence>
<name>A0A8J2FNJ0_9BACT</name>
<feature type="coiled-coil region" evidence="1">
    <location>
        <begin position="67"/>
        <end position="94"/>
    </location>
</feature>
<comment type="caution">
    <text evidence="3">The sequence shown here is derived from an EMBL/GenBank/DDBJ whole genome shotgun (WGS) entry which is preliminary data.</text>
</comment>
<keyword evidence="1" id="KW-0175">Coiled coil</keyword>
<evidence type="ECO:0000256" key="2">
    <source>
        <dbReference type="SAM" id="MobiDB-lite"/>
    </source>
</evidence>
<feature type="region of interest" description="Disordered" evidence="2">
    <location>
        <begin position="209"/>
        <end position="248"/>
    </location>
</feature>
<gene>
    <name evidence="3" type="ORF">MPNT_130007</name>
</gene>
<dbReference type="RefSeq" id="WP_174582839.1">
    <property type="nucleotide sequence ID" value="NZ_CAJNOB010000005.1"/>
</dbReference>
<sequence length="248" mass="27601">MRSFLEAGFFGEPSSPWLGFPMAVSPKRVLQKGTGAFRCRWVAVFLFSLIFGGCSAPEDPAVIRRRFRENEEKLQGLAERVHQLEKRILALEATQYRPGFGELMDGIYQHHQRLWEAGSTGQWERASFELAEIREWLEELEKLYPRYPKLPKATEEMVKETLLGPLNSVELAVKEKNAVQFAAGYQELCGACTSCHGAAGLSYLVIAAPPTTPPGQERKLSPPKEEPVAPAIPVHPGEDAEEGRPGDP</sequence>
<keyword evidence="4" id="KW-1185">Reference proteome</keyword>
<proteinExistence type="predicted"/>
<dbReference type="Proteomes" id="UP000663859">
    <property type="component" value="Unassembled WGS sequence"/>
</dbReference>
<feature type="compositionally biased region" description="Basic and acidic residues" evidence="2">
    <location>
        <begin position="216"/>
        <end position="227"/>
    </location>
</feature>
<dbReference type="AlphaFoldDB" id="A0A8J2FNJ0"/>
<organism evidence="3 4">
    <name type="scientific">Candidatus Methylacidithermus pantelleriae</name>
    <dbReference type="NCBI Taxonomy" id="2744239"/>
    <lineage>
        <taxon>Bacteria</taxon>
        <taxon>Pseudomonadati</taxon>
        <taxon>Verrucomicrobiota</taxon>
        <taxon>Methylacidiphilae</taxon>
        <taxon>Methylacidiphilales</taxon>
        <taxon>Methylacidiphilaceae</taxon>
        <taxon>Candidatus Methylacidithermus</taxon>
    </lineage>
</organism>
<evidence type="ECO:0000256" key="1">
    <source>
        <dbReference type="SAM" id="Coils"/>
    </source>
</evidence>
<feature type="compositionally biased region" description="Basic and acidic residues" evidence="2">
    <location>
        <begin position="236"/>
        <end position="248"/>
    </location>
</feature>